<keyword evidence="2" id="KW-1185">Reference proteome</keyword>
<dbReference type="EMBL" id="BQNB010019512">
    <property type="protein sequence ID" value="GJT86085.1"/>
    <property type="molecule type" value="Genomic_DNA"/>
</dbReference>
<comment type="caution">
    <text evidence="1">The sequence shown here is derived from an EMBL/GenBank/DDBJ whole genome shotgun (WGS) entry which is preliminary data.</text>
</comment>
<evidence type="ECO:0000313" key="2">
    <source>
        <dbReference type="Proteomes" id="UP001151760"/>
    </source>
</evidence>
<evidence type="ECO:0000313" key="1">
    <source>
        <dbReference type="EMBL" id="GJT86085.1"/>
    </source>
</evidence>
<proteinExistence type="predicted"/>
<accession>A0ABQ5HFS6</accession>
<reference evidence="1" key="2">
    <citation type="submission" date="2022-01" db="EMBL/GenBank/DDBJ databases">
        <authorList>
            <person name="Yamashiro T."/>
            <person name="Shiraishi A."/>
            <person name="Satake H."/>
            <person name="Nakayama K."/>
        </authorList>
    </citation>
    <scope>NUCLEOTIDE SEQUENCE</scope>
</reference>
<sequence length="81" mass="9293">MEQSHDLVEMSSEAVEQEMYDHVPDKIDGVKCYTHSDASIGDKKCYCEFGVLKHVPNHGGDKLVDKARPIKRIRVYADWKD</sequence>
<dbReference type="Proteomes" id="UP001151760">
    <property type="component" value="Unassembled WGS sequence"/>
</dbReference>
<organism evidence="1 2">
    <name type="scientific">Tanacetum coccineum</name>
    <dbReference type="NCBI Taxonomy" id="301880"/>
    <lineage>
        <taxon>Eukaryota</taxon>
        <taxon>Viridiplantae</taxon>
        <taxon>Streptophyta</taxon>
        <taxon>Embryophyta</taxon>
        <taxon>Tracheophyta</taxon>
        <taxon>Spermatophyta</taxon>
        <taxon>Magnoliopsida</taxon>
        <taxon>eudicotyledons</taxon>
        <taxon>Gunneridae</taxon>
        <taxon>Pentapetalae</taxon>
        <taxon>asterids</taxon>
        <taxon>campanulids</taxon>
        <taxon>Asterales</taxon>
        <taxon>Asteraceae</taxon>
        <taxon>Asteroideae</taxon>
        <taxon>Anthemideae</taxon>
        <taxon>Anthemidinae</taxon>
        <taxon>Tanacetum</taxon>
    </lineage>
</organism>
<protein>
    <submittedName>
        <fullName evidence="1">Uncharacterized protein</fullName>
    </submittedName>
</protein>
<name>A0ABQ5HFS6_9ASTR</name>
<gene>
    <name evidence="1" type="ORF">Tco_1067802</name>
</gene>
<reference evidence="1" key="1">
    <citation type="journal article" date="2022" name="Int. J. Mol. Sci.">
        <title>Draft Genome of Tanacetum Coccineum: Genomic Comparison of Closely Related Tanacetum-Family Plants.</title>
        <authorList>
            <person name="Yamashiro T."/>
            <person name="Shiraishi A."/>
            <person name="Nakayama K."/>
            <person name="Satake H."/>
        </authorList>
    </citation>
    <scope>NUCLEOTIDE SEQUENCE</scope>
</reference>